<dbReference type="PATRIC" id="fig|266265.5.peg.8789"/>
<feature type="domain" description="AMP-binding enzyme C-terminal" evidence="4">
    <location>
        <begin position="441"/>
        <end position="516"/>
    </location>
</feature>
<protein>
    <submittedName>
        <fullName evidence="5">AMP-dependent synthetase and ligase</fullName>
        <ecNumber evidence="5">6.2.1.-</ecNumber>
    </submittedName>
</protein>
<dbReference type="OrthoDB" id="9766486at2"/>
<dbReference type="GO" id="GO:0016878">
    <property type="term" value="F:acid-thiol ligase activity"/>
    <property type="evidence" value="ECO:0007669"/>
    <property type="project" value="UniProtKB-ARBA"/>
</dbReference>
<gene>
    <name evidence="5" type="ORF">Bxe_C1028</name>
</gene>
<feature type="domain" description="AMP-dependent synthetase/ligase" evidence="3">
    <location>
        <begin position="27"/>
        <end position="391"/>
    </location>
</feature>
<dbReference type="Pfam" id="PF00501">
    <property type="entry name" value="AMP-binding"/>
    <property type="match status" value="1"/>
</dbReference>
<dbReference type="InterPro" id="IPR045851">
    <property type="entry name" value="AMP-bd_C_sf"/>
</dbReference>
<dbReference type="KEGG" id="bxe:Bxe_C1028"/>
<dbReference type="EMBL" id="CP000272">
    <property type="protein sequence ID" value="ABE36898.1"/>
    <property type="molecule type" value="Genomic_DNA"/>
</dbReference>
<keyword evidence="6" id="KW-1185">Reference proteome</keyword>
<dbReference type="Gene3D" id="3.40.50.12780">
    <property type="entry name" value="N-terminal domain of ligase-like"/>
    <property type="match status" value="1"/>
</dbReference>
<dbReference type="PANTHER" id="PTHR43767">
    <property type="entry name" value="LONG-CHAIN-FATTY-ACID--COA LIGASE"/>
    <property type="match status" value="1"/>
</dbReference>
<comment type="similarity">
    <text evidence="1">Belongs to the ATP-dependent AMP-binding enzyme family.</text>
</comment>
<dbReference type="InterPro" id="IPR042099">
    <property type="entry name" value="ANL_N_sf"/>
</dbReference>
<reference evidence="5 6" key="1">
    <citation type="journal article" date="2006" name="Proc. Natl. Acad. Sci. U.S.A.">
        <title>Burkholderia xenovorans LB400 harbors a multi-replicon, 9.73-Mbp genome shaped for versatility.</title>
        <authorList>
            <person name="Chain P.S."/>
            <person name="Denef V.J."/>
            <person name="Konstantinidis K.T."/>
            <person name="Vergez L.M."/>
            <person name="Agullo L."/>
            <person name="Reyes V.L."/>
            <person name="Hauser L."/>
            <person name="Cordova M."/>
            <person name="Gomez L."/>
            <person name="Gonzalez M."/>
            <person name="Land M."/>
            <person name="Lao V."/>
            <person name="Larimer F."/>
            <person name="LiPuma J.J."/>
            <person name="Mahenthiralingam E."/>
            <person name="Malfatti S.A."/>
            <person name="Marx C.J."/>
            <person name="Parnell J.J."/>
            <person name="Ramette A."/>
            <person name="Richardson P."/>
            <person name="Seeger M."/>
            <person name="Smith D."/>
            <person name="Spilker T."/>
            <person name="Sul W.J."/>
            <person name="Tsoi T.V."/>
            <person name="Ulrich L.E."/>
            <person name="Zhulin I.B."/>
            <person name="Tiedje J.M."/>
        </authorList>
    </citation>
    <scope>NUCLEOTIDE SEQUENCE [LARGE SCALE GENOMIC DNA]</scope>
    <source>
        <strain evidence="5 6">LB400</strain>
    </source>
</reference>
<proteinExistence type="inferred from homology"/>
<dbReference type="Pfam" id="PF13193">
    <property type="entry name" value="AMP-binding_C"/>
    <property type="match status" value="1"/>
</dbReference>
<evidence type="ECO:0000256" key="2">
    <source>
        <dbReference type="ARBA" id="ARBA00022598"/>
    </source>
</evidence>
<evidence type="ECO:0000259" key="3">
    <source>
        <dbReference type="Pfam" id="PF00501"/>
    </source>
</evidence>
<dbReference type="KEGG" id="bxb:DR64_7424"/>
<sequence length="530" mass="57754">MHRRMESHSGRVVECFAARPRTIDEMFRAVVARAADAEALVDGTTRLSYRELDRQVDRLADALAAAGIQAGDRIAVMLSNRLEAVLCVLAIARAQGILVPIGERLRAPEVAHILQDSQAIALVYQETCEPQLPPAEATPLCAARFCCGTSRCGNPAFEQLLATRAQVQQLPVLTGTVEDDIFGILYTSGTTGRPKGATLTHLNVIHSCLHWVDRLGLVQEGERSVLCIPWSHVAGLCGVVFPLLYLGGALVLVKEFNKRTFLRLASEERMSHALLVPAMYGLCLLDPDLRSFDLSAWRIGVYGSAPMPEATIRRFAEAVPHLVMCNAYGATETASPATIMPPGDGLDQSDSIGKVVACGEIRVMDENGCEMPPGEPGELWIRGPMIASGYWRNPEATESAFVAGFWKSGDIGSVDSQGYVRIADRKKDMINRGGFKIYPAEVENVLCELGGVLEVAVVGRPHVILGETVVAFVRCVDVDVTDAIVREFCSEKLADYKIPDHVVIVEEPLPRNPNGKMQKEMLREMARALP</sequence>
<dbReference type="AlphaFoldDB" id="Q13G91"/>
<dbReference type="InterPro" id="IPR020845">
    <property type="entry name" value="AMP-binding_CS"/>
</dbReference>
<dbReference type="InterPro" id="IPR025110">
    <property type="entry name" value="AMP-bd_C"/>
</dbReference>
<dbReference type="InterPro" id="IPR050237">
    <property type="entry name" value="ATP-dep_AMP-bd_enzyme"/>
</dbReference>
<dbReference type="EC" id="6.2.1.-" evidence="5"/>
<dbReference type="InterPro" id="IPR000873">
    <property type="entry name" value="AMP-dep_synth/lig_dom"/>
</dbReference>
<dbReference type="FunFam" id="3.30.300.30:FF:000008">
    <property type="entry name" value="2,3-dihydroxybenzoate-AMP ligase"/>
    <property type="match status" value="1"/>
</dbReference>
<evidence type="ECO:0000313" key="6">
    <source>
        <dbReference type="Proteomes" id="UP000001817"/>
    </source>
</evidence>
<dbReference type="STRING" id="266265.Bxe_C1028"/>
<evidence type="ECO:0000259" key="4">
    <source>
        <dbReference type="Pfam" id="PF13193"/>
    </source>
</evidence>
<dbReference type="PROSITE" id="PS00455">
    <property type="entry name" value="AMP_BINDING"/>
    <property type="match status" value="1"/>
</dbReference>
<evidence type="ECO:0000256" key="1">
    <source>
        <dbReference type="ARBA" id="ARBA00006432"/>
    </source>
</evidence>
<accession>Q13G91</accession>
<keyword evidence="2 5" id="KW-0436">Ligase</keyword>
<dbReference type="SUPFAM" id="SSF56801">
    <property type="entry name" value="Acetyl-CoA synthetase-like"/>
    <property type="match status" value="1"/>
</dbReference>
<dbReference type="Proteomes" id="UP000001817">
    <property type="component" value="Chromosome 3"/>
</dbReference>
<dbReference type="eggNOG" id="COG0318">
    <property type="taxonomic scope" value="Bacteria"/>
</dbReference>
<dbReference type="Gene3D" id="3.30.300.30">
    <property type="match status" value="1"/>
</dbReference>
<organism evidence="5 6">
    <name type="scientific">Paraburkholderia xenovorans (strain LB400)</name>
    <dbReference type="NCBI Taxonomy" id="266265"/>
    <lineage>
        <taxon>Bacteria</taxon>
        <taxon>Pseudomonadati</taxon>
        <taxon>Pseudomonadota</taxon>
        <taxon>Betaproteobacteria</taxon>
        <taxon>Burkholderiales</taxon>
        <taxon>Burkholderiaceae</taxon>
        <taxon>Paraburkholderia</taxon>
    </lineage>
</organism>
<name>Q13G91_PARXL</name>
<dbReference type="PANTHER" id="PTHR43767:SF1">
    <property type="entry name" value="NONRIBOSOMAL PEPTIDE SYNTHASE PES1 (EUROFUNG)-RELATED"/>
    <property type="match status" value="1"/>
</dbReference>
<evidence type="ECO:0000313" key="5">
    <source>
        <dbReference type="EMBL" id="ABE36898.1"/>
    </source>
</evidence>